<evidence type="ECO:0000256" key="1">
    <source>
        <dbReference type="SAM" id="Phobius"/>
    </source>
</evidence>
<reference evidence="2 3" key="1">
    <citation type="submission" date="2015-09" db="EMBL/GenBank/DDBJ databases">
        <title>Trachymyrmex cornetzi WGS genome.</title>
        <authorList>
            <person name="Nygaard S."/>
            <person name="Hu H."/>
            <person name="Boomsma J."/>
            <person name="Zhang G."/>
        </authorList>
    </citation>
    <scope>NUCLEOTIDE SEQUENCE [LARGE SCALE GENOMIC DNA]</scope>
    <source>
        <strain evidence="2">Tcor2-1</strain>
        <tissue evidence="2">Whole body</tissue>
    </source>
</reference>
<dbReference type="Proteomes" id="UP000078492">
    <property type="component" value="Unassembled WGS sequence"/>
</dbReference>
<keyword evidence="1" id="KW-0812">Transmembrane</keyword>
<protein>
    <submittedName>
        <fullName evidence="2">Uncharacterized protein</fullName>
    </submittedName>
</protein>
<accession>A0A151K2M8</accession>
<feature type="non-terminal residue" evidence="2">
    <location>
        <position position="1"/>
    </location>
</feature>
<organism evidence="2 3">
    <name type="scientific">Trachymyrmex cornetzi</name>
    <dbReference type="NCBI Taxonomy" id="471704"/>
    <lineage>
        <taxon>Eukaryota</taxon>
        <taxon>Metazoa</taxon>
        <taxon>Ecdysozoa</taxon>
        <taxon>Arthropoda</taxon>
        <taxon>Hexapoda</taxon>
        <taxon>Insecta</taxon>
        <taxon>Pterygota</taxon>
        <taxon>Neoptera</taxon>
        <taxon>Endopterygota</taxon>
        <taxon>Hymenoptera</taxon>
        <taxon>Apocrita</taxon>
        <taxon>Aculeata</taxon>
        <taxon>Formicoidea</taxon>
        <taxon>Formicidae</taxon>
        <taxon>Myrmicinae</taxon>
        <taxon>Trachymyrmex</taxon>
    </lineage>
</organism>
<evidence type="ECO:0000313" key="3">
    <source>
        <dbReference type="Proteomes" id="UP000078492"/>
    </source>
</evidence>
<keyword evidence="3" id="KW-1185">Reference proteome</keyword>
<keyword evidence="1" id="KW-0472">Membrane</keyword>
<name>A0A151K2M8_9HYME</name>
<evidence type="ECO:0000313" key="2">
    <source>
        <dbReference type="EMBL" id="KYN50384.1"/>
    </source>
</evidence>
<gene>
    <name evidence="2" type="ORF">ALC57_00021</name>
</gene>
<dbReference type="EMBL" id="LKEY01013246">
    <property type="protein sequence ID" value="KYN50384.1"/>
    <property type="molecule type" value="Genomic_DNA"/>
</dbReference>
<keyword evidence="1" id="KW-1133">Transmembrane helix</keyword>
<proteinExistence type="predicted"/>
<sequence>NLSKNHTLLFQSFPNLLFPIPRTCPIIATAFATISSTCSSCPPFLCIVYTKYLNFFTSSISFPFHLQFTLLLLPLPFLKLRVAPSWTRLNWTRASHSA</sequence>
<comment type="caution">
    <text evidence="2">The sequence shown here is derived from an EMBL/GenBank/DDBJ whole genome shotgun (WGS) entry which is preliminary data.</text>
</comment>
<dbReference type="AlphaFoldDB" id="A0A151K2M8"/>
<feature type="transmembrane region" description="Helical" evidence="1">
    <location>
        <begin position="60"/>
        <end position="78"/>
    </location>
</feature>